<evidence type="ECO:0000256" key="14">
    <source>
        <dbReference type="SAM" id="Phobius"/>
    </source>
</evidence>
<feature type="transmembrane region" description="Helical" evidence="14">
    <location>
        <begin position="404"/>
        <end position="423"/>
    </location>
</feature>
<dbReference type="GO" id="GO:0008076">
    <property type="term" value="C:voltage-gated potassium channel complex"/>
    <property type="evidence" value="ECO:0007669"/>
    <property type="project" value="TreeGrafter"/>
</dbReference>
<feature type="transmembrane region" description="Helical" evidence="14">
    <location>
        <begin position="337"/>
        <end position="365"/>
    </location>
</feature>
<dbReference type="RefSeq" id="XP_066936228.1">
    <property type="nucleotide sequence ID" value="XM_067080127.1"/>
</dbReference>
<dbReference type="GeneID" id="136823969"/>
<keyword evidence="8" id="KW-0630">Potassium</keyword>
<dbReference type="SMART" id="SM00100">
    <property type="entry name" value="cNMP"/>
    <property type="match status" value="1"/>
</dbReference>
<dbReference type="SUPFAM" id="SSF51206">
    <property type="entry name" value="cAMP-binding domain-like"/>
    <property type="match status" value="1"/>
</dbReference>
<feature type="domain" description="Cyclic nucleotide-binding" evidence="15">
    <location>
        <begin position="538"/>
        <end position="603"/>
    </location>
</feature>
<feature type="transmembrane region" description="Helical" evidence="14">
    <location>
        <begin position="435"/>
        <end position="455"/>
    </location>
</feature>
<reference evidence="16" key="1">
    <citation type="submission" date="2021-01" db="UniProtKB">
        <authorList>
            <consortium name="EnsemblMetazoa"/>
        </authorList>
    </citation>
    <scope>IDENTIFICATION</scope>
</reference>
<evidence type="ECO:0000256" key="2">
    <source>
        <dbReference type="ARBA" id="ARBA00022448"/>
    </source>
</evidence>
<evidence type="ECO:0000256" key="3">
    <source>
        <dbReference type="ARBA" id="ARBA00022475"/>
    </source>
</evidence>
<keyword evidence="3" id="KW-1003">Cell membrane</keyword>
<dbReference type="Gene3D" id="3.30.450.20">
    <property type="entry name" value="PAS domain"/>
    <property type="match status" value="1"/>
</dbReference>
<dbReference type="PRINTS" id="PR01463">
    <property type="entry name" value="EAGCHANLFMLY"/>
</dbReference>
<dbReference type="SUPFAM" id="SSF81324">
    <property type="entry name" value="Voltage-gated potassium channels"/>
    <property type="match status" value="1"/>
</dbReference>
<feature type="compositionally biased region" description="Basic and acidic residues" evidence="13">
    <location>
        <begin position="889"/>
        <end position="898"/>
    </location>
</feature>
<protein>
    <recommendedName>
        <fullName evidence="15">Cyclic nucleotide-binding domain-containing protein</fullName>
    </recommendedName>
</protein>
<evidence type="ECO:0000256" key="4">
    <source>
        <dbReference type="ARBA" id="ARBA00022538"/>
    </source>
</evidence>
<evidence type="ECO:0000256" key="9">
    <source>
        <dbReference type="ARBA" id="ARBA00022989"/>
    </source>
</evidence>
<evidence type="ECO:0000256" key="7">
    <source>
        <dbReference type="ARBA" id="ARBA00022882"/>
    </source>
</evidence>
<keyword evidence="17" id="KW-1185">Reference proteome</keyword>
<evidence type="ECO:0000256" key="11">
    <source>
        <dbReference type="ARBA" id="ARBA00023136"/>
    </source>
</evidence>
<evidence type="ECO:0000256" key="12">
    <source>
        <dbReference type="ARBA" id="ARBA00023303"/>
    </source>
</evidence>
<dbReference type="CDD" id="cd00038">
    <property type="entry name" value="CAP_ED"/>
    <property type="match status" value="1"/>
</dbReference>
<feature type="transmembrane region" description="Helical" evidence="14">
    <location>
        <begin position="211"/>
        <end position="233"/>
    </location>
</feature>
<dbReference type="Gene3D" id="1.10.287.70">
    <property type="match status" value="1"/>
</dbReference>
<organism evidence="16 17">
    <name type="scientific">Clytia hemisphaerica</name>
    <dbReference type="NCBI Taxonomy" id="252671"/>
    <lineage>
        <taxon>Eukaryota</taxon>
        <taxon>Metazoa</taxon>
        <taxon>Cnidaria</taxon>
        <taxon>Hydrozoa</taxon>
        <taxon>Hydroidolina</taxon>
        <taxon>Leptothecata</taxon>
        <taxon>Obeliida</taxon>
        <taxon>Clytiidae</taxon>
        <taxon>Clytia</taxon>
    </lineage>
</organism>
<name>A0A7M5XGR9_9CNID</name>
<dbReference type="InterPro" id="IPR018490">
    <property type="entry name" value="cNMP-bd_dom_sf"/>
</dbReference>
<dbReference type="PRINTS" id="PR01470">
    <property type="entry name" value="ERGCHANNEL"/>
</dbReference>
<dbReference type="InterPro" id="IPR014710">
    <property type="entry name" value="RmlC-like_jellyroll"/>
</dbReference>
<evidence type="ECO:0000259" key="15">
    <source>
        <dbReference type="PROSITE" id="PS50042"/>
    </source>
</evidence>
<proteinExistence type="predicted"/>
<keyword evidence="12" id="KW-0407">Ion channel</keyword>
<feature type="region of interest" description="Disordered" evidence="13">
    <location>
        <begin position="808"/>
        <end position="942"/>
    </location>
</feature>
<dbReference type="EnsemblMetazoa" id="CLYHEMT023027.1">
    <property type="protein sequence ID" value="CLYHEMP023027.1"/>
    <property type="gene ID" value="CLYHEMG023027"/>
</dbReference>
<keyword evidence="5 14" id="KW-0812">Transmembrane</keyword>
<evidence type="ECO:0000256" key="13">
    <source>
        <dbReference type="SAM" id="MobiDB-lite"/>
    </source>
</evidence>
<dbReference type="Proteomes" id="UP000594262">
    <property type="component" value="Unplaced"/>
</dbReference>
<keyword evidence="7" id="KW-0851">Voltage-gated channel</keyword>
<sequence length="942" mass="107227">METPQNKFIEKVYEKANEIDATFVLANAALDFYPIIYCSQGFFGDVGWTRNEVTTKDVYLNFMMGKRTDKKCIRTYEKGILNKEFTQVEMILYSKGGTKRWFLVTLLPVKDTEENISIFIVFFNYMSHYHDPIPDSPKRLWKIVTRGALNKPSLEFFRKSIDRKKDAERKKKHDRNNIKTRINNMFIPIYGLTKLQVPRFLIRHSHIMKSIWDSFILICILYTSAMVPFMVAFHMKNDQIVIFDTIVDFMFLIDIVLTFFTTYVDNGEIITNTKKIRYKYLKGWFALDCVAALPYSVVNFLLNNPRSLEVLSALKILRLIRLGKVSKKIGRYMQMSAVTLGIWLLLFLLCGHWMACVWYMIAYFWDEPGKKHHSWLYILAEVTDQPYNFTTEGKIVDGTGPDLFTLYFSALYYTMSSLTTCGFGNIAPNTAAEKLFGCITMLLGCVLYALIFGQVTNIISQLQKSSNEFTDQIASIHNFNKIYKMPPKVAKRLEDFFIATWAVTKGTDEQEILKPCPRDLQSDLCINIHKTVFENNSAFRHLSDPALRALSRYFWTIRTAPGDKLITTGEEVNTVYFVANGSLEVYSGNDLTGLIGPDDSFGKRLTDDHITFSVYDVRACSYGAIHCIMCDSVKEALSLYPEENDKIKYDLQLAFDITRQLETVTKSGEVISTELSFKDKDKEMQQRGGINKGQSFSESMFINEGGAVDYSESGRFSAESKANQRNHLDVSGMSELKGELRRETERMNAKMGIVEAQMRLVLKLLRRKNKINDIDPEIGMQLDELMQYDEQEGGEEEDTEWFVADAHGWKEEPSRGGSSSGSRGSSKRSVATTSSHRKVMAVSSSPPKLHHMKNVAKVISSVAKKPQPTGSTATPVKPKTIISTPKPPPKSEMKKSEETVPETGVVPPKKPPVPSKPALKKKESVKGQLNETFEEDMETILL</sequence>
<keyword evidence="4" id="KW-0633">Potassium transport</keyword>
<accession>A0A7M5XGR9</accession>
<evidence type="ECO:0000313" key="17">
    <source>
        <dbReference type="Proteomes" id="UP000594262"/>
    </source>
</evidence>
<evidence type="ECO:0000256" key="10">
    <source>
        <dbReference type="ARBA" id="ARBA00023065"/>
    </source>
</evidence>
<dbReference type="InterPro" id="IPR035965">
    <property type="entry name" value="PAS-like_dom_sf"/>
</dbReference>
<dbReference type="InterPro" id="IPR005821">
    <property type="entry name" value="Ion_trans_dom"/>
</dbReference>
<dbReference type="AlphaFoldDB" id="A0A7M5XGR9"/>
<comment type="subcellular location">
    <subcellularLocation>
        <location evidence="1">Cell membrane</location>
        <topology evidence="1">Multi-pass membrane protein</topology>
    </subcellularLocation>
</comment>
<keyword evidence="11 14" id="KW-0472">Membrane</keyword>
<feature type="transmembrane region" description="Helical" evidence="14">
    <location>
        <begin position="284"/>
        <end position="302"/>
    </location>
</feature>
<keyword evidence="9 14" id="KW-1133">Transmembrane helix</keyword>
<keyword evidence="10" id="KW-0406">Ion transport</keyword>
<dbReference type="PROSITE" id="PS50042">
    <property type="entry name" value="CNMP_BINDING_3"/>
    <property type="match status" value="1"/>
</dbReference>
<dbReference type="InterPro" id="IPR000014">
    <property type="entry name" value="PAS"/>
</dbReference>
<dbReference type="OrthoDB" id="447251at2759"/>
<dbReference type="InterPro" id="IPR050818">
    <property type="entry name" value="KCNH_animal-type"/>
</dbReference>
<dbReference type="GO" id="GO:0042391">
    <property type="term" value="P:regulation of membrane potential"/>
    <property type="evidence" value="ECO:0007669"/>
    <property type="project" value="TreeGrafter"/>
</dbReference>
<evidence type="ECO:0000256" key="6">
    <source>
        <dbReference type="ARBA" id="ARBA00022826"/>
    </source>
</evidence>
<evidence type="ECO:0000313" key="16">
    <source>
        <dbReference type="EnsemblMetazoa" id="CLYHEMP023027.1"/>
    </source>
</evidence>
<evidence type="ECO:0000256" key="8">
    <source>
        <dbReference type="ARBA" id="ARBA00022958"/>
    </source>
</evidence>
<dbReference type="InterPro" id="IPR000595">
    <property type="entry name" value="cNMP-bd_dom"/>
</dbReference>
<dbReference type="Pfam" id="PF00520">
    <property type="entry name" value="Ion_trans"/>
    <property type="match status" value="1"/>
</dbReference>
<dbReference type="InterPro" id="IPR003967">
    <property type="entry name" value="K_chnl_volt-dep_ERG"/>
</dbReference>
<feature type="transmembrane region" description="Helical" evidence="14">
    <location>
        <begin position="240"/>
        <end position="264"/>
    </location>
</feature>
<dbReference type="Gene3D" id="1.10.287.630">
    <property type="entry name" value="Helix hairpin bin"/>
    <property type="match status" value="1"/>
</dbReference>
<evidence type="ECO:0000256" key="5">
    <source>
        <dbReference type="ARBA" id="ARBA00022692"/>
    </source>
</evidence>
<dbReference type="InterPro" id="IPR003938">
    <property type="entry name" value="K_chnl_volt-dep_EAG/ELK/ERG"/>
</dbReference>
<dbReference type="Pfam" id="PF13426">
    <property type="entry name" value="PAS_9"/>
    <property type="match status" value="1"/>
</dbReference>
<keyword evidence="6" id="KW-0631">Potassium channel</keyword>
<feature type="compositionally biased region" description="Low complexity" evidence="13">
    <location>
        <begin position="815"/>
        <end position="829"/>
    </location>
</feature>
<dbReference type="PANTHER" id="PTHR10217">
    <property type="entry name" value="VOLTAGE AND LIGAND GATED POTASSIUM CHANNEL"/>
    <property type="match status" value="1"/>
</dbReference>
<keyword evidence="2" id="KW-0813">Transport</keyword>
<evidence type="ECO:0000256" key="1">
    <source>
        <dbReference type="ARBA" id="ARBA00004651"/>
    </source>
</evidence>
<feature type="compositionally biased region" description="Acidic residues" evidence="13">
    <location>
        <begin position="932"/>
        <end position="942"/>
    </location>
</feature>
<dbReference type="SUPFAM" id="SSF55785">
    <property type="entry name" value="PYP-like sensor domain (PAS domain)"/>
    <property type="match status" value="1"/>
</dbReference>
<dbReference type="Gene3D" id="2.60.120.10">
    <property type="entry name" value="Jelly Rolls"/>
    <property type="match status" value="1"/>
</dbReference>
<dbReference type="PANTHER" id="PTHR10217:SF435">
    <property type="entry name" value="POTASSIUM VOLTAGE-GATED CHANNEL PROTEIN EAG"/>
    <property type="match status" value="1"/>
</dbReference>
<dbReference type="GO" id="GO:0005249">
    <property type="term" value="F:voltage-gated potassium channel activity"/>
    <property type="evidence" value="ECO:0007669"/>
    <property type="project" value="InterPro"/>
</dbReference>
<dbReference type="CDD" id="cd00130">
    <property type="entry name" value="PAS"/>
    <property type="match status" value="1"/>
</dbReference>